<organism evidence="8 9">
    <name type="scientific">Trichophyton tonsurans (strain CBS 112818)</name>
    <name type="common">Scalp ringworm fungus</name>
    <dbReference type="NCBI Taxonomy" id="647933"/>
    <lineage>
        <taxon>Eukaryota</taxon>
        <taxon>Fungi</taxon>
        <taxon>Dikarya</taxon>
        <taxon>Ascomycota</taxon>
        <taxon>Pezizomycotina</taxon>
        <taxon>Eurotiomycetes</taxon>
        <taxon>Eurotiomycetidae</taxon>
        <taxon>Onygenales</taxon>
        <taxon>Arthrodermataceae</taxon>
        <taxon>Trichophyton</taxon>
    </lineage>
</organism>
<dbReference type="Proteomes" id="UP000009172">
    <property type="component" value="Unassembled WGS sequence"/>
</dbReference>
<dbReference type="PANTHER" id="PTHR10484">
    <property type="entry name" value="HISTONE H4"/>
    <property type="match status" value="1"/>
</dbReference>
<evidence type="ECO:0000256" key="6">
    <source>
        <dbReference type="ARBA" id="ARBA00023242"/>
    </source>
</evidence>
<dbReference type="GO" id="GO:0000786">
    <property type="term" value="C:nucleosome"/>
    <property type="evidence" value="ECO:0007669"/>
    <property type="project" value="UniProtKB-KW"/>
</dbReference>
<dbReference type="HOGENOM" id="CLU_109117_5_0_1"/>
<dbReference type="Gene3D" id="1.10.20.10">
    <property type="entry name" value="Histone, subunit A"/>
    <property type="match status" value="1"/>
</dbReference>
<dbReference type="OrthoDB" id="4341621at2759"/>
<keyword evidence="5" id="KW-0238">DNA-binding</keyword>
<gene>
    <name evidence="8" type="ORF">TESG_03858</name>
</gene>
<dbReference type="AlphaFoldDB" id="F2RYL1"/>
<evidence type="ECO:0000256" key="2">
    <source>
        <dbReference type="ARBA" id="ARBA00004286"/>
    </source>
</evidence>
<keyword evidence="6" id="KW-0539">Nucleus</keyword>
<dbReference type="GO" id="GO:0005634">
    <property type="term" value="C:nucleus"/>
    <property type="evidence" value="ECO:0007669"/>
    <property type="project" value="UniProtKB-SubCell"/>
</dbReference>
<evidence type="ECO:0008006" key="10">
    <source>
        <dbReference type="Google" id="ProtNLM"/>
    </source>
</evidence>
<evidence type="ECO:0000256" key="1">
    <source>
        <dbReference type="ARBA" id="ARBA00004123"/>
    </source>
</evidence>
<comment type="subcellular location">
    <subcellularLocation>
        <location evidence="2">Chromosome</location>
    </subcellularLocation>
    <subcellularLocation>
        <location evidence="1">Nucleus</location>
    </subcellularLocation>
</comment>
<dbReference type="EMBL" id="GG698494">
    <property type="protein sequence ID" value="EGD96410.1"/>
    <property type="molecule type" value="Genomic_DNA"/>
</dbReference>
<keyword evidence="9" id="KW-1185">Reference proteome</keyword>
<evidence type="ECO:0000313" key="9">
    <source>
        <dbReference type="Proteomes" id="UP000009172"/>
    </source>
</evidence>
<dbReference type="InterPro" id="IPR001951">
    <property type="entry name" value="Histone_H4"/>
</dbReference>
<keyword evidence="4" id="KW-0158">Chromosome</keyword>
<keyword evidence="7" id="KW-0544">Nucleosome core</keyword>
<dbReference type="InterPro" id="IPR009072">
    <property type="entry name" value="Histone-fold"/>
</dbReference>
<dbReference type="PRINTS" id="PR00623">
    <property type="entry name" value="HISTONEH4"/>
</dbReference>
<evidence type="ECO:0000256" key="4">
    <source>
        <dbReference type="ARBA" id="ARBA00022454"/>
    </source>
</evidence>
<dbReference type="GO" id="GO:0030527">
    <property type="term" value="F:structural constituent of chromatin"/>
    <property type="evidence" value="ECO:0007669"/>
    <property type="project" value="InterPro"/>
</dbReference>
<evidence type="ECO:0000256" key="5">
    <source>
        <dbReference type="ARBA" id="ARBA00023125"/>
    </source>
</evidence>
<evidence type="ECO:0000313" key="8">
    <source>
        <dbReference type="EMBL" id="EGD96410.1"/>
    </source>
</evidence>
<sequence>MEVPLKLSKRKNHTAKYLPRGYRKNKRDNIMGIKKTNNVSTTAKPAIRRLARRGGVVRIQKAIYKTVREVVVSRLQTILEQVVMLLESTDTPAKTRKTVTTSDLTPYRWVDRFRPKADIWYTYDRVKS</sequence>
<evidence type="ECO:0000256" key="7">
    <source>
        <dbReference type="ARBA" id="ARBA00023269"/>
    </source>
</evidence>
<proteinExistence type="inferred from homology"/>
<evidence type="ECO:0000256" key="3">
    <source>
        <dbReference type="ARBA" id="ARBA00006564"/>
    </source>
</evidence>
<name>F2RYL1_TRIT1</name>
<dbReference type="GO" id="GO:0003677">
    <property type="term" value="F:DNA binding"/>
    <property type="evidence" value="ECO:0007669"/>
    <property type="project" value="UniProtKB-KW"/>
</dbReference>
<dbReference type="SUPFAM" id="SSF47113">
    <property type="entry name" value="Histone-fold"/>
    <property type="match status" value="1"/>
</dbReference>
<dbReference type="GO" id="GO:0046982">
    <property type="term" value="F:protein heterodimerization activity"/>
    <property type="evidence" value="ECO:0007669"/>
    <property type="project" value="InterPro"/>
</dbReference>
<accession>F2RYL1</accession>
<reference evidence="9" key="1">
    <citation type="journal article" date="2012" name="MBio">
        <title>Comparative genome analysis of Trichophyton rubrum and related dermatophytes reveals candidate genes involved in infection.</title>
        <authorList>
            <person name="Martinez D.A."/>
            <person name="Oliver B.G."/>
            <person name="Graeser Y."/>
            <person name="Goldberg J.M."/>
            <person name="Li W."/>
            <person name="Martinez-Rossi N.M."/>
            <person name="Monod M."/>
            <person name="Shelest E."/>
            <person name="Barton R.C."/>
            <person name="Birch E."/>
            <person name="Brakhage A.A."/>
            <person name="Chen Z."/>
            <person name="Gurr S.J."/>
            <person name="Heiman D."/>
            <person name="Heitman J."/>
            <person name="Kosti I."/>
            <person name="Rossi A."/>
            <person name="Saif S."/>
            <person name="Samalova M."/>
            <person name="Saunders C.W."/>
            <person name="Shea T."/>
            <person name="Summerbell R.C."/>
            <person name="Xu J."/>
            <person name="Young S."/>
            <person name="Zeng Q."/>
            <person name="Birren B.W."/>
            <person name="Cuomo C.A."/>
            <person name="White T.C."/>
        </authorList>
    </citation>
    <scope>NUCLEOTIDE SEQUENCE [LARGE SCALE GENOMIC DNA]</scope>
    <source>
        <strain evidence="9">CBS 112818</strain>
    </source>
</reference>
<comment type="similarity">
    <text evidence="3">Belongs to the histone H4 family.</text>
</comment>
<protein>
    <recommendedName>
        <fullName evidence="10">Histone H4</fullName>
    </recommendedName>
</protein>